<dbReference type="GO" id="GO:0005694">
    <property type="term" value="C:chromosome"/>
    <property type="evidence" value="ECO:0007669"/>
    <property type="project" value="InterPro"/>
</dbReference>
<reference evidence="12 13" key="1">
    <citation type="journal article" date="2017" name="Int. J. Syst. Evol. Microbiol.">
        <title>Marinicauda algicola sp. nov., isolated from a marine red alga Rhodosorus marinus.</title>
        <authorList>
            <person name="Jeong S.E."/>
            <person name="Jeon S.H."/>
            <person name="Chun B.H."/>
            <person name="Kim D.W."/>
            <person name="Jeon C.O."/>
        </authorList>
    </citation>
    <scope>NUCLEOTIDE SEQUENCE [LARGE SCALE GENOMIC DNA]</scope>
    <source>
        <strain evidence="12 13">JCM 31718</strain>
    </source>
</reference>
<evidence type="ECO:0000256" key="3">
    <source>
        <dbReference type="ARBA" id="ARBA00022723"/>
    </source>
</evidence>
<dbReference type="PANTHER" id="PTHR45866">
    <property type="entry name" value="DNA GYRASE/TOPOISOMERASE SUBUNIT B"/>
    <property type="match status" value="1"/>
</dbReference>
<dbReference type="FunFam" id="3.30.230.10:FF:000005">
    <property type="entry name" value="DNA gyrase subunit B"/>
    <property type="match status" value="1"/>
</dbReference>
<dbReference type="GO" id="GO:0046872">
    <property type="term" value="F:metal ion binding"/>
    <property type="evidence" value="ECO:0007669"/>
    <property type="project" value="UniProtKB-KW"/>
</dbReference>
<dbReference type="CDD" id="cd03366">
    <property type="entry name" value="TOPRIM_TopoIIA_GyrB"/>
    <property type="match status" value="1"/>
</dbReference>
<dbReference type="PRINTS" id="PR01159">
    <property type="entry name" value="DNAGYRASEB"/>
</dbReference>
<feature type="domain" description="Toprim" evidence="11">
    <location>
        <begin position="430"/>
        <end position="545"/>
    </location>
</feature>
<feature type="binding site" evidence="10">
    <location>
        <position position="510"/>
    </location>
    <ligand>
        <name>Mg(2+)</name>
        <dbReference type="ChEBI" id="CHEBI:18420"/>
        <label>2</label>
    </ligand>
</feature>
<evidence type="ECO:0000313" key="13">
    <source>
        <dbReference type="Proteomes" id="UP000308054"/>
    </source>
</evidence>
<name>A0A4S2H0E8_9PROT</name>
<dbReference type="EC" id="5.6.2.2" evidence="10"/>
<comment type="catalytic activity">
    <reaction evidence="1 10">
        <text>ATP-dependent breakage, passage and rejoining of double-stranded DNA.</text>
        <dbReference type="EC" id="5.6.2.2"/>
    </reaction>
</comment>
<evidence type="ECO:0000259" key="11">
    <source>
        <dbReference type="PROSITE" id="PS50880"/>
    </source>
</evidence>
<keyword evidence="5 10" id="KW-0067">ATP-binding</keyword>
<dbReference type="CDD" id="cd00822">
    <property type="entry name" value="TopoII_Trans_DNA_gyrase"/>
    <property type="match status" value="1"/>
</dbReference>
<dbReference type="SUPFAM" id="SSF56719">
    <property type="entry name" value="Type II DNA topoisomerase"/>
    <property type="match status" value="1"/>
</dbReference>
<dbReference type="RefSeq" id="WP_135995393.1">
    <property type="nucleotide sequence ID" value="NZ_CP071057.1"/>
</dbReference>
<dbReference type="InterPro" id="IPR034160">
    <property type="entry name" value="TOPRIM_GyrB"/>
</dbReference>
<dbReference type="CDD" id="cd16928">
    <property type="entry name" value="HATPase_GyrB-like"/>
    <property type="match status" value="1"/>
</dbReference>
<dbReference type="SMART" id="SM00387">
    <property type="entry name" value="HATPase_c"/>
    <property type="match status" value="1"/>
</dbReference>
<keyword evidence="13" id="KW-1185">Reference proteome</keyword>
<dbReference type="Pfam" id="PF00986">
    <property type="entry name" value="DNA_gyraseB_C"/>
    <property type="match status" value="1"/>
</dbReference>
<dbReference type="SMART" id="SM00433">
    <property type="entry name" value="TOP2c"/>
    <property type="match status" value="1"/>
</dbReference>
<comment type="subcellular location">
    <subcellularLocation>
        <location evidence="10">Cytoplasm</location>
    </subcellularLocation>
</comment>
<dbReference type="InterPro" id="IPR013760">
    <property type="entry name" value="Topo_IIA-like_dom_sf"/>
</dbReference>
<dbReference type="Gene3D" id="3.30.230.10">
    <property type="match status" value="1"/>
</dbReference>
<dbReference type="PROSITE" id="PS50880">
    <property type="entry name" value="TOPRIM"/>
    <property type="match status" value="1"/>
</dbReference>
<evidence type="ECO:0000256" key="5">
    <source>
        <dbReference type="ARBA" id="ARBA00022840"/>
    </source>
</evidence>
<dbReference type="NCBIfam" id="NF011501">
    <property type="entry name" value="PRK14939.1"/>
    <property type="match status" value="1"/>
</dbReference>
<feature type="site" description="Interaction with DNA" evidence="10">
    <location>
        <position position="464"/>
    </location>
</feature>
<keyword evidence="7 10" id="KW-0799">Topoisomerase</keyword>
<proteinExistence type="inferred from homology"/>
<comment type="cofactor">
    <cofactor evidence="10">
        <name>Mg(2+)</name>
        <dbReference type="ChEBI" id="CHEBI:18420"/>
    </cofactor>
    <cofactor evidence="10">
        <name>Mn(2+)</name>
        <dbReference type="ChEBI" id="CHEBI:29035"/>
    </cofactor>
    <cofactor evidence="10">
        <name>Ca(2+)</name>
        <dbReference type="ChEBI" id="CHEBI:29108"/>
    </cofactor>
    <text evidence="10">Binds two Mg(2+) per subunit. The magnesium ions form salt bridges with both the protein and the DNA. Can also accept other divalent metal cations, such as Mn(2+) or Ca(2+).</text>
</comment>
<dbReference type="Gene3D" id="3.40.50.670">
    <property type="match status" value="2"/>
</dbReference>
<dbReference type="InterPro" id="IPR013759">
    <property type="entry name" value="Topo_IIA_B_C"/>
</dbReference>
<dbReference type="InterPro" id="IPR003594">
    <property type="entry name" value="HATPase_dom"/>
</dbReference>
<dbReference type="PANTHER" id="PTHR45866:SF1">
    <property type="entry name" value="DNA GYRASE SUBUNIT B, MITOCHONDRIAL"/>
    <property type="match status" value="1"/>
</dbReference>
<evidence type="ECO:0000256" key="6">
    <source>
        <dbReference type="ARBA" id="ARBA00022842"/>
    </source>
</evidence>
<accession>A0A4S2H0E8</accession>
<keyword evidence="8" id="KW-0238">DNA-binding</keyword>
<evidence type="ECO:0000256" key="1">
    <source>
        <dbReference type="ARBA" id="ARBA00000185"/>
    </source>
</evidence>
<dbReference type="InterPro" id="IPR000565">
    <property type="entry name" value="Topo_IIA_B"/>
</dbReference>
<dbReference type="GO" id="GO:0006261">
    <property type="term" value="P:DNA-templated DNA replication"/>
    <property type="evidence" value="ECO:0007669"/>
    <property type="project" value="UniProtKB-UniRule"/>
</dbReference>
<evidence type="ECO:0000256" key="7">
    <source>
        <dbReference type="ARBA" id="ARBA00023029"/>
    </source>
</evidence>
<dbReference type="InterPro" id="IPR020568">
    <property type="entry name" value="Ribosomal_Su5_D2-typ_SF"/>
</dbReference>
<dbReference type="GO" id="GO:0005524">
    <property type="term" value="F:ATP binding"/>
    <property type="evidence" value="ECO:0007669"/>
    <property type="project" value="UniProtKB-UniRule"/>
</dbReference>
<dbReference type="FunFam" id="3.40.50.670:FF:000001">
    <property type="entry name" value="DNA topoisomerase 2"/>
    <property type="match status" value="1"/>
</dbReference>
<comment type="caution">
    <text evidence="12">The sequence shown here is derived from an EMBL/GenBank/DDBJ whole genome shotgun (WGS) entry which is preliminary data.</text>
</comment>
<comment type="function">
    <text evidence="10">A type II topoisomerase that negatively supercoils closed circular double-stranded (ds) DNA in an ATP-dependent manner to modulate DNA topology and maintain chromosomes in an underwound state. Negative supercoiling favors strand separation, and DNA replication, transcription, recombination and repair, all of which involve strand separation. Also able to catalyze the interconversion of other topological isomers of dsDNA rings, including catenanes and knotted rings. Type II topoisomerases break and join 2 DNA strands simultaneously in an ATP-dependent manner.</text>
</comment>
<dbReference type="Pfam" id="PF02518">
    <property type="entry name" value="HATPase_c"/>
    <property type="match status" value="1"/>
</dbReference>
<dbReference type="Gene3D" id="3.30.565.10">
    <property type="entry name" value="Histidine kinase-like ATPase, C-terminal domain"/>
    <property type="match status" value="1"/>
</dbReference>
<dbReference type="GO" id="GO:0003677">
    <property type="term" value="F:DNA binding"/>
    <property type="evidence" value="ECO:0007669"/>
    <property type="project" value="UniProtKB-KW"/>
</dbReference>
<evidence type="ECO:0000313" key="12">
    <source>
        <dbReference type="EMBL" id="TGY88853.1"/>
    </source>
</evidence>
<dbReference type="AlphaFoldDB" id="A0A4S2H0E8"/>
<keyword evidence="10" id="KW-0963">Cytoplasm</keyword>
<comment type="similarity">
    <text evidence="2 10">Belongs to the type II topoisomerase GyrB family.</text>
</comment>
<evidence type="ECO:0000256" key="8">
    <source>
        <dbReference type="ARBA" id="ARBA00023125"/>
    </source>
</evidence>
<keyword evidence="3 10" id="KW-0479">Metal-binding</keyword>
<dbReference type="InterPro" id="IPR018522">
    <property type="entry name" value="TopoIIA_CS"/>
</dbReference>
<dbReference type="InterPro" id="IPR002288">
    <property type="entry name" value="DNA_gyrase_B_C"/>
</dbReference>
<dbReference type="InterPro" id="IPR013506">
    <property type="entry name" value="Topo_IIA_bsu_dom2"/>
</dbReference>
<dbReference type="NCBIfam" id="TIGR01059">
    <property type="entry name" value="gyrB"/>
    <property type="match status" value="1"/>
</dbReference>
<dbReference type="Pfam" id="PF01751">
    <property type="entry name" value="Toprim"/>
    <property type="match status" value="1"/>
</dbReference>
<dbReference type="OrthoDB" id="9802808at2"/>
<dbReference type="GO" id="GO:0005737">
    <property type="term" value="C:cytoplasm"/>
    <property type="evidence" value="ECO:0007669"/>
    <property type="project" value="UniProtKB-SubCell"/>
</dbReference>
<dbReference type="FunFam" id="3.30.565.10:FF:000002">
    <property type="entry name" value="DNA gyrase subunit B"/>
    <property type="match status" value="1"/>
</dbReference>
<dbReference type="PROSITE" id="PS00177">
    <property type="entry name" value="TOPOISOMERASE_II"/>
    <property type="match status" value="1"/>
</dbReference>
<evidence type="ECO:0000256" key="10">
    <source>
        <dbReference type="HAMAP-Rule" id="MF_01898"/>
    </source>
</evidence>
<gene>
    <name evidence="10 12" type="primary">gyrB</name>
    <name evidence="12" type="ORF">E5163_06860</name>
</gene>
<dbReference type="SUPFAM" id="SSF54211">
    <property type="entry name" value="Ribosomal protein S5 domain 2-like"/>
    <property type="match status" value="1"/>
</dbReference>
<comment type="subunit">
    <text evidence="10">Heterotetramer, composed of two GyrA and two GyrB chains. In the heterotetramer, GyrA contains the active site tyrosine that forms a transient covalent intermediate with DNA, while GyrB binds cofactors and catalyzes ATP hydrolysis.</text>
</comment>
<sequence>MSDNTNQEYGADSIKVLKGLDAVRKRPGMYIGDTDDGSGLHHMVYEVVDNAIDEALAGHCSEVTVTLHADGSASVMDDGRGIPTQIHAGEGVSAAQVIMTQLHAGGKFDQNSYKVSGGLHGVGVSVVNALSEWLDLTIWRHGKEHFMRFRHGEPEEDLKVTGEAPRREDGRALSGTKVRFLPSDRTFSDIVFDRARLQHRLRELAFLNSGVRIVLRDEREAEAWEDVMEYEGGVAAFVKHLDRNKSALFVEPIMVTGEREGVTVEAALQWNDSYHENVLAFTNNIPQRDGGTHLAGFRGALTRVINTYAASSGIASKMKVQLTGDDAREGLTCVLSVKVPDPKFSSQTKDKLVSSEVRPAVEGLMNEKLNEWFEEHPVEAKQIVSKIVEAATAREAARKARELTRRKSALDITSLPGKLADCQEKDPAKSELFIVEGDSAGGSAKQGRSREYQAILPLRGKILNVERARFDKMLSSDQVGTLITALGTGIGRDQIDYDKLRYHKVVIMTDADVDGAHIRTLLLTFFYRQMPELIERGHLYIAQPPLYMVRRGNSIRYMANQAEMDNSLIEEGSAEAALELDNGEVLTGADLAERVKEARGVVLALERLTARAPAFALEAAALSGALHPEPTQEQADATAERLNRSADEGEDTWYATVAPEGALVLKREVRGVTETVVLDDKILASPDAKRLQERAMAIAGDYTGPATFRGKGGETVVYGPWGLVTSVQKAGAKGMKIQRYKGLGEMNPDQLWETTLDPEARSLLRVSVQEADTADELFSKLMGDVVEPRRDFIQEFALEAEVDV</sequence>
<dbReference type="GO" id="GO:0006265">
    <property type="term" value="P:DNA topological change"/>
    <property type="evidence" value="ECO:0007669"/>
    <property type="project" value="UniProtKB-UniRule"/>
</dbReference>
<evidence type="ECO:0000256" key="9">
    <source>
        <dbReference type="ARBA" id="ARBA00023235"/>
    </source>
</evidence>
<dbReference type="GO" id="GO:0003918">
    <property type="term" value="F:DNA topoisomerase type II (double strand cut, ATP-hydrolyzing) activity"/>
    <property type="evidence" value="ECO:0007669"/>
    <property type="project" value="UniProtKB-UniRule"/>
</dbReference>
<protein>
    <recommendedName>
        <fullName evidence="10">DNA gyrase subunit B</fullName>
        <ecNumber evidence="10">5.6.2.2</ecNumber>
    </recommendedName>
</protein>
<dbReference type="InterPro" id="IPR006171">
    <property type="entry name" value="TOPRIM_dom"/>
</dbReference>
<evidence type="ECO:0000256" key="4">
    <source>
        <dbReference type="ARBA" id="ARBA00022741"/>
    </source>
</evidence>
<dbReference type="Proteomes" id="UP000308054">
    <property type="component" value="Unassembled WGS sequence"/>
</dbReference>
<feature type="binding site" evidence="10">
    <location>
        <position position="510"/>
    </location>
    <ligand>
        <name>Mg(2+)</name>
        <dbReference type="ChEBI" id="CHEBI:18420"/>
        <label>1</label>
        <note>catalytic</note>
    </ligand>
</feature>
<dbReference type="InterPro" id="IPR036890">
    <property type="entry name" value="HATPase_C_sf"/>
</dbReference>
<evidence type="ECO:0000256" key="2">
    <source>
        <dbReference type="ARBA" id="ARBA00010708"/>
    </source>
</evidence>
<feature type="site" description="Interaction with DNA" evidence="10">
    <location>
        <position position="461"/>
    </location>
</feature>
<dbReference type="InterPro" id="IPR001241">
    <property type="entry name" value="Topo_IIA"/>
</dbReference>
<dbReference type="InterPro" id="IPR014721">
    <property type="entry name" value="Ribsml_uS5_D2-typ_fold_subgr"/>
</dbReference>
<dbReference type="SUPFAM" id="SSF55874">
    <property type="entry name" value="ATPase domain of HSP90 chaperone/DNA topoisomerase II/histidine kinase"/>
    <property type="match status" value="1"/>
</dbReference>
<dbReference type="EMBL" id="SRXW01000002">
    <property type="protein sequence ID" value="TGY88853.1"/>
    <property type="molecule type" value="Genomic_DNA"/>
</dbReference>
<dbReference type="NCBIfam" id="NF004189">
    <property type="entry name" value="PRK05644.1"/>
    <property type="match status" value="1"/>
</dbReference>
<comment type="miscellaneous">
    <text evidence="10">Few gyrases are as efficient as E.coli at forming negative supercoils. Not all organisms have 2 type II topoisomerases; in organisms with a single type II topoisomerase this enzyme also has to decatenate newly replicated chromosomes.</text>
</comment>
<dbReference type="Pfam" id="PF00204">
    <property type="entry name" value="DNA_gyraseB"/>
    <property type="match status" value="1"/>
</dbReference>
<feature type="binding site" evidence="10">
    <location>
        <position position="436"/>
    </location>
    <ligand>
        <name>Mg(2+)</name>
        <dbReference type="ChEBI" id="CHEBI:18420"/>
        <label>1</label>
        <note>catalytic</note>
    </ligand>
</feature>
<keyword evidence="4 10" id="KW-0547">Nucleotide-binding</keyword>
<keyword evidence="6 10" id="KW-0460">Magnesium</keyword>
<dbReference type="HAMAP" id="MF_01898">
    <property type="entry name" value="GyrB"/>
    <property type="match status" value="1"/>
</dbReference>
<organism evidence="12 13">
    <name type="scientific">Marinicauda algicola</name>
    <dbReference type="NCBI Taxonomy" id="2029849"/>
    <lineage>
        <taxon>Bacteria</taxon>
        <taxon>Pseudomonadati</taxon>
        <taxon>Pseudomonadota</taxon>
        <taxon>Alphaproteobacteria</taxon>
        <taxon>Maricaulales</taxon>
        <taxon>Maricaulaceae</taxon>
        <taxon>Marinicauda</taxon>
    </lineage>
</organism>
<feature type="binding site" evidence="10">
    <location>
        <position position="512"/>
    </location>
    <ligand>
        <name>Mg(2+)</name>
        <dbReference type="ChEBI" id="CHEBI:18420"/>
        <label>2</label>
    </ligand>
</feature>
<dbReference type="InterPro" id="IPR011557">
    <property type="entry name" value="GyrB"/>
</dbReference>
<dbReference type="PRINTS" id="PR00418">
    <property type="entry name" value="TPI2FAMILY"/>
</dbReference>
<keyword evidence="9 10" id="KW-0413">Isomerase</keyword>